<dbReference type="InterPro" id="IPR002550">
    <property type="entry name" value="CNNM"/>
</dbReference>
<feature type="transmembrane region" description="Helical" evidence="9">
    <location>
        <begin position="310"/>
        <end position="330"/>
    </location>
</feature>
<dbReference type="GO" id="GO:0040018">
    <property type="term" value="P:positive regulation of multicellular organism growth"/>
    <property type="evidence" value="ECO:0007669"/>
    <property type="project" value="UniProtKB-ARBA"/>
</dbReference>
<evidence type="ECO:0000256" key="9">
    <source>
        <dbReference type="SAM" id="Phobius"/>
    </source>
</evidence>
<comment type="caution">
    <text evidence="11">The sequence shown here is derived from an EMBL/GenBank/DDBJ whole genome shotgun (WGS) entry which is preliminary data.</text>
</comment>
<feature type="transmembrane region" description="Helical" evidence="9">
    <location>
        <begin position="272"/>
        <end position="289"/>
    </location>
</feature>
<feature type="transmembrane region" description="Helical" evidence="9">
    <location>
        <begin position="188"/>
        <end position="212"/>
    </location>
</feature>
<evidence type="ECO:0000256" key="4">
    <source>
        <dbReference type="ARBA" id="ARBA00022737"/>
    </source>
</evidence>
<feature type="transmembrane region" description="Helical" evidence="9">
    <location>
        <begin position="21"/>
        <end position="38"/>
    </location>
</feature>
<comment type="subcellular location">
    <subcellularLocation>
        <location evidence="1">Membrane</location>
        <topology evidence="1">Multi-pass membrane protein</topology>
    </subcellularLocation>
</comment>
<feature type="transmembrane region" description="Helical" evidence="9">
    <location>
        <begin position="246"/>
        <end position="266"/>
    </location>
</feature>
<keyword evidence="6 7" id="KW-0472">Membrane</keyword>
<dbReference type="Gene3D" id="3.10.580.10">
    <property type="entry name" value="CBS-domain"/>
    <property type="match status" value="1"/>
</dbReference>
<dbReference type="FunFam" id="3.10.580.10:FF:000006">
    <property type="entry name" value="DUF21 and CBS domain protein"/>
    <property type="match status" value="1"/>
</dbReference>
<accession>A0A4Z2CQI1</accession>
<dbReference type="GO" id="GO:0022857">
    <property type="term" value="F:transmembrane transporter activity"/>
    <property type="evidence" value="ECO:0007669"/>
    <property type="project" value="TreeGrafter"/>
</dbReference>
<evidence type="ECO:0000256" key="2">
    <source>
        <dbReference type="ARBA" id="ARBA00010484"/>
    </source>
</evidence>
<dbReference type="CDD" id="cd04590">
    <property type="entry name" value="CBS_pair_CorC_HlyC_assoc"/>
    <property type="match status" value="1"/>
</dbReference>
<evidence type="ECO:0000256" key="3">
    <source>
        <dbReference type="ARBA" id="ARBA00022692"/>
    </source>
</evidence>
<dbReference type="GO" id="GO:0005886">
    <property type="term" value="C:plasma membrane"/>
    <property type="evidence" value="ECO:0007669"/>
    <property type="project" value="TreeGrafter"/>
</dbReference>
<dbReference type="PANTHER" id="PTHR12064">
    <property type="entry name" value="METAL TRANSPORTER CNNM"/>
    <property type="match status" value="1"/>
</dbReference>
<dbReference type="AlphaFoldDB" id="A0A4Z2CQI1"/>
<proteinExistence type="inferred from homology"/>
<dbReference type="InterPro" id="IPR046342">
    <property type="entry name" value="CBS_dom_sf"/>
</dbReference>
<keyword evidence="5 7" id="KW-1133">Transmembrane helix</keyword>
<dbReference type="GO" id="GO:0008340">
    <property type="term" value="P:determination of adult lifespan"/>
    <property type="evidence" value="ECO:0007669"/>
    <property type="project" value="UniProtKB-ARBA"/>
</dbReference>
<evidence type="ECO:0000259" key="10">
    <source>
        <dbReference type="PROSITE" id="PS51846"/>
    </source>
</evidence>
<comment type="similarity">
    <text evidence="2">Belongs to the ACDP family.</text>
</comment>
<organism evidence="11 12">
    <name type="scientific">Schistosoma japonicum</name>
    <name type="common">Blood fluke</name>
    <dbReference type="NCBI Taxonomy" id="6182"/>
    <lineage>
        <taxon>Eukaryota</taxon>
        <taxon>Metazoa</taxon>
        <taxon>Spiralia</taxon>
        <taxon>Lophotrochozoa</taxon>
        <taxon>Platyhelminthes</taxon>
        <taxon>Trematoda</taxon>
        <taxon>Digenea</taxon>
        <taxon>Strigeidida</taxon>
        <taxon>Schistosomatoidea</taxon>
        <taxon>Schistosomatidae</taxon>
        <taxon>Schistosoma</taxon>
    </lineage>
</organism>
<dbReference type="OrthoDB" id="5353557at2759"/>
<evidence type="ECO:0000256" key="7">
    <source>
        <dbReference type="PROSITE-ProRule" id="PRU01193"/>
    </source>
</evidence>
<reference evidence="11 12" key="1">
    <citation type="submission" date="2019-03" db="EMBL/GenBank/DDBJ databases">
        <title>An improved genome assembly of the fluke Schistosoma japonicum.</title>
        <authorList>
            <person name="Hu W."/>
            <person name="Luo F."/>
            <person name="Yin M."/>
            <person name="Mo X."/>
            <person name="Sun C."/>
            <person name="Wu Q."/>
            <person name="Zhu B."/>
            <person name="Xiang M."/>
            <person name="Wang J."/>
            <person name="Wang Y."/>
            <person name="Zhang T."/>
            <person name="Xu B."/>
            <person name="Zheng H."/>
            <person name="Feng Z."/>
        </authorList>
    </citation>
    <scope>NUCLEOTIDE SEQUENCE [LARGE SCALE GENOMIC DNA]</scope>
    <source>
        <strain evidence="11">HuSjv2</strain>
        <tissue evidence="11">Worms</tissue>
    </source>
</reference>
<evidence type="ECO:0000256" key="1">
    <source>
        <dbReference type="ARBA" id="ARBA00004141"/>
    </source>
</evidence>
<dbReference type="PANTHER" id="PTHR12064:SF94">
    <property type="entry name" value="UNEXTENDED PROTEIN"/>
    <property type="match status" value="1"/>
</dbReference>
<dbReference type="InterPro" id="IPR045095">
    <property type="entry name" value="ACDP"/>
</dbReference>
<dbReference type="Pfam" id="PF25562">
    <property type="entry name" value="CNBH_CNNM2_C"/>
    <property type="match status" value="1"/>
</dbReference>
<dbReference type="GO" id="GO:1905941">
    <property type="term" value="P:positive regulation of gonad development"/>
    <property type="evidence" value="ECO:0007669"/>
    <property type="project" value="UniProtKB-ARBA"/>
</dbReference>
<feature type="compositionally biased region" description="Low complexity" evidence="8">
    <location>
        <begin position="866"/>
        <end position="882"/>
    </location>
</feature>
<dbReference type="GO" id="GO:0032026">
    <property type="term" value="P:response to magnesium ion"/>
    <property type="evidence" value="ECO:0007669"/>
    <property type="project" value="UniProtKB-ARBA"/>
</dbReference>
<gene>
    <name evidence="11" type="ORF">EWB00_008338</name>
</gene>
<feature type="domain" description="CNNM transmembrane" evidence="10">
    <location>
        <begin position="184"/>
        <end position="364"/>
    </location>
</feature>
<name>A0A4Z2CQI1_SCHJA</name>
<dbReference type="EMBL" id="SKCS01000462">
    <property type="protein sequence ID" value="TNN06503.1"/>
    <property type="molecule type" value="Genomic_DNA"/>
</dbReference>
<evidence type="ECO:0000313" key="11">
    <source>
        <dbReference type="EMBL" id="TNN06503.1"/>
    </source>
</evidence>
<keyword evidence="12" id="KW-1185">Reference proteome</keyword>
<feature type="compositionally biased region" description="Polar residues" evidence="8">
    <location>
        <begin position="883"/>
        <end position="897"/>
    </location>
</feature>
<evidence type="ECO:0000256" key="8">
    <source>
        <dbReference type="SAM" id="MobiDB-lite"/>
    </source>
</evidence>
<sequence>MSKIPVQFYTAKSDKYRLIKMKLYLILITVFLKLLPIYCTSTEPIIYGALPDSYDSITDHIIVLNSNKPIHLSMFGLKMDYISHIAFASIKKPPNSSCEHERVTNSFDALPENSFVSTSVISLRELSNNEVAFFLCMRVTSTPLPKVDSTGYSPQNYTNIDGKWLFAGGIGLSDYRLSFRTTSALMPLWVQIILIILLFFLSGLFSGLNLGLMSLDKTELKIIESAGSHKEKSYAKAIRPVREKGNLLLCTLLLGNVLVNTSLTILMDDLTGSGLFAVIGSTIGITIFGEIMPQAVCSRNGLAIGAKTLWLTKLFMLLTFPIAFPISFLLDKILGEEIGQVYSREKLGVLIREQALAGTVATDEMNIITGALALTTKTVADVMTPLSDAFMLSYSAILDFHTMNEIFSHGYTRIPVFEGDRQNIRAVLNVKDLAFINTDDKVPVSTVCDFYNRSIIIVLDATNLGVMLKEFRQGRAHMAFVERLVTEGECDPYREMIGLVTLEDVIEEIIQAEIVDETDILTDNVHHQVRQLRKRDFRMFGLHDSQGKSRLSPQLKIAALRHLASNVESFQENYICYSILQSFLNANIVGECIYNSKDDEANTLYHMGQWTNYAILLLQGRATVQIGVEGLIFEAGPFVMFGEAVLKRVNELFPNPSENMDPSIQSARLASEARFLPDYTLKACSNLQYLKISAEHYLLARRLSVLHQRANLPLDMNGKYPVNLSDKFHDAKITIPSSCFTIGIGSHTLDDSHDMFQNAWNHHIDRLQKSSLAAAYASTINNNNINKDVQQTLSSSNGTVNATNITTGTTTTATTTTLILPTTVKLAINNNMSCAINNNINENAIPDSTTCVAGLASCNQSYTTFNDSNSSSSGSSRNSNISDVNHNNTNGTVSTHINDNCNGNTTIMSNNNNNNNNNNNKPLSKLYVSYEDLNKANPEELQAFVPSSLISKNMNMSFSKFNDGGARV</sequence>
<dbReference type="Pfam" id="PF01595">
    <property type="entry name" value="CNNM"/>
    <property type="match status" value="1"/>
</dbReference>
<dbReference type="SUPFAM" id="SSF54631">
    <property type="entry name" value="CBS-domain pair"/>
    <property type="match status" value="1"/>
</dbReference>
<evidence type="ECO:0000256" key="6">
    <source>
        <dbReference type="ARBA" id="ARBA00023136"/>
    </source>
</evidence>
<dbReference type="STRING" id="6182.A0A4Z2CQI1"/>
<keyword evidence="4" id="KW-0677">Repeat</keyword>
<protein>
    <submittedName>
        <fullName evidence="11">Metal transporter CNNM2</fullName>
    </submittedName>
</protein>
<dbReference type="GO" id="GO:0010960">
    <property type="term" value="P:magnesium ion homeostasis"/>
    <property type="evidence" value="ECO:0007669"/>
    <property type="project" value="InterPro"/>
</dbReference>
<evidence type="ECO:0000256" key="5">
    <source>
        <dbReference type="ARBA" id="ARBA00022989"/>
    </source>
</evidence>
<dbReference type="Proteomes" id="UP000311919">
    <property type="component" value="Unassembled WGS sequence"/>
</dbReference>
<keyword evidence="3 7" id="KW-0812">Transmembrane</keyword>
<dbReference type="InterPro" id="IPR044751">
    <property type="entry name" value="Ion_transp-like_CBS"/>
</dbReference>
<feature type="region of interest" description="Disordered" evidence="8">
    <location>
        <begin position="866"/>
        <end position="897"/>
    </location>
</feature>
<evidence type="ECO:0000313" key="12">
    <source>
        <dbReference type="Proteomes" id="UP000311919"/>
    </source>
</evidence>
<dbReference type="PROSITE" id="PS51846">
    <property type="entry name" value="CNNM"/>
    <property type="match status" value="1"/>
</dbReference>